<dbReference type="InterPro" id="IPR001128">
    <property type="entry name" value="Cyt_P450"/>
</dbReference>
<evidence type="ECO:0000256" key="5">
    <source>
        <dbReference type="ARBA" id="ARBA00023002"/>
    </source>
</evidence>
<gene>
    <name evidence="8" type="ORF">MBOU_13050</name>
</gene>
<reference evidence="8 9" key="1">
    <citation type="journal article" date="2019" name="Emerg. Microbes Infect.">
        <title>Comprehensive subspecies identification of 175 nontuberculous mycobacteria species based on 7547 genomic profiles.</title>
        <authorList>
            <person name="Matsumoto Y."/>
            <person name="Kinjo T."/>
            <person name="Motooka D."/>
            <person name="Nabeya D."/>
            <person name="Jung N."/>
            <person name="Uechi K."/>
            <person name="Horii T."/>
            <person name="Iida T."/>
            <person name="Fujita J."/>
            <person name="Nakamura S."/>
        </authorList>
    </citation>
    <scope>NUCLEOTIDE SEQUENCE [LARGE SCALE GENOMIC DNA]</scope>
    <source>
        <strain evidence="8 9">JCM 30725</strain>
    </source>
</reference>
<dbReference type="InterPro" id="IPR002397">
    <property type="entry name" value="Cyt_P450_B"/>
</dbReference>
<organism evidence="8 9">
    <name type="scientific">Mycobacterium bourgelatii</name>
    <dbReference type="NCBI Taxonomy" id="1273442"/>
    <lineage>
        <taxon>Bacteria</taxon>
        <taxon>Bacillati</taxon>
        <taxon>Actinomycetota</taxon>
        <taxon>Actinomycetes</taxon>
        <taxon>Mycobacteriales</taxon>
        <taxon>Mycobacteriaceae</taxon>
        <taxon>Mycobacterium</taxon>
    </lineage>
</organism>
<comment type="caution">
    <text evidence="8">The sequence shown here is derived from an EMBL/GenBank/DDBJ whole genome shotgun (WGS) entry which is preliminary data.</text>
</comment>
<dbReference type="PANTHER" id="PTHR46696">
    <property type="entry name" value="P450, PUTATIVE (EUROFUNG)-RELATED"/>
    <property type="match status" value="1"/>
</dbReference>
<name>A0A7I9YL88_MYCBU</name>
<dbReference type="Gene3D" id="1.10.630.10">
    <property type="entry name" value="Cytochrome P450"/>
    <property type="match status" value="1"/>
</dbReference>
<dbReference type="PANTHER" id="PTHR46696:SF4">
    <property type="entry name" value="BIOTIN BIOSYNTHESIS CYTOCHROME P450"/>
    <property type="match status" value="1"/>
</dbReference>
<evidence type="ECO:0000256" key="3">
    <source>
        <dbReference type="ARBA" id="ARBA00022617"/>
    </source>
</evidence>
<evidence type="ECO:0000256" key="7">
    <source>
        <dbReference type="ARBA" id="ARBA00023033"/>
    </source>
</evidence>
<keyword evidence="5" id="KW-0560">Oxidoreductase</keyword>
<keyword evidence="4" id="KW-0479">Metal-binding</keyword>
<dbReference type="GO" id="GO:0005506">
    <property type="term" value="F:iron ion binding"/>
    <property type="evidence" value="ECO:0007669"/>
    <property type="project" value="InterPro"/>
</dbReference>
<keyword evidence="7" id="KW-0503">Monooxygenase</keyword>
<dbReference type="RefSeq" id="WP_163709308.1">
    <property type="nucleotide sequence ID" value="NZ_BLKZ01000001.1"/>
</dbReference>
<dbReference type="SUPFAM" id="SSF48264">
    <property type="entry name" value="Cytochrome P450"/>
    <property type="match status" value="1"/>
</dbReference>
<dbReference type="GO" id="GO:0006707">
    <property type="term" value="P:cholesterol catabolic process"/>
    <property type="evidence" value="ECO:0007669"/>
    <property type="project" value="TreeGrafter"/>
</dbReference>
<dbReference type="GO" id="GO:0036199">
    <property type="term" value="F:cholest-4-en-3-one 26-monooxygenase activity"/>
    <property type="evidence" value="ECO:0007669"/>
    <property type="project" value="TreeGrafter"/>
</dbReference>
<evidence type="ECO:0000313" key="9">
    <source>
        <dbReference type="Proteomes" id="UP000465360"/>
    </source>
</evidence>
<evidence type="ECO:0000256" key="1">
    <source>
        <dbReference type="ARBA" id="ARBA00001971"/>
    </source>
</evidence>
<dbReference type="GO" id="GO:0008395">
    <property type="term" value="F:steroid hydroxylase activity"/>
    <property type="evidence" value="ECO:0007669"/>
    <property type="project" value="TreeGrafter"/>
</dbReference>
<dbReference type="InterPro" id="IPR036396">
    <property type="entry name" value="Cyt_P450_sf"/>
</dbReference>
<dbReference type="FunFam" id="1.10.630.10:FF:000018">
    <property type="entry name" value="Cytochrome P450 monooxygenase"/>
    <property type="match status" value="1"/>
</dbReference>
<dbReference type="PRINTS" id="PR00385">
    <property type="entry name" value="P450"/>
</dbReference>
<evidence type="ECO:0000256" key="2">
    <source>
        <dbReference type="ARBA" id="ARBA00010617"/>
    </source>
</evidence>
<dbReference type="AlphaFoldDB" id="A0A7I9YL88"/>
<comment type="similarity">
    <text evidence="2">Belongs to the cytochrome P450 family.</text>
</comment>
<keyword evidence="6" id="KW-0408">Iron</keyword>
<keyword evidence="9" id="KW-1185">Reference proteome</keyword>
<proteinExistence type="inferred from homology"/>
<evidence type="ECO:0000256" key="6">
    <source>
        <dbReference type="ARBA" id="ARBA00023004"/>
    </source>
</evidence>
<accession>A0A7I9YL88</accession>
<keyword evidence="3" id="KW-0349">Heme</keyword>
<dbReference type="Proteomes" id="UP000465360">
    <property type="component" value="Unassembled WGS sequence"/>
</dbReference>
<comment type="cofactor">
    <cofactor evidence="1">
        <name>heme</name>
        <dbReference type="ChEBI" id="CHEBI:30413"/>
    </cofactor>
</comment>
<evidence type="ECO:0000313" key="8">
    <source>
        <dbReference type="EMBL" id="GFG89263.1"/>
    </source>
</evidence>
<dbReference type="EMBL" id="BLKZ01000001">
    <property type="protein sequence ID" value="GFG89263.1"/>
    <property type="molecule type" value="Genomic_DNA"/>
</dbReference>
<evidence type="ECO:0000256" key="4">
    <source>
        <dbReference type="ARBA" id="ARBA00022723"/>
    </source>
</evidence>
<dbReference type="GO" id="GO:0020037">
    <property type="term" value="F:heme binding"/>
    <property type="evidence" value="ECO:0007669"/>
    <property type="project" value="InterPro"/>
</dbReference>
<sequence length="401" mass="44945">MTTNTSTNVHFDPYDAALIVDPYPTYRRLRDEAPLYRNDQYDFFALSRFADVEKGFREHETFSSSRGNVLEVINAGIDIPSGLIVMDDPPRQTIHRKLLSRMFTPRKIAQLEPMIRGYCVRSLDALVGAGGFDFVADLGAQMPMRVIGMLLGIPEERQEAGRDRVYATVNAQSGSGMSLPTAGFLDDEFIEEYVDWRAENPSDDIVTELLNVEFEDETGTRRRLDRAEILAYVALLQVAGNETTTKLIGWAGKILAENPDQRAQLVANPSLIPDAVEEILRLETPAPRVARYVTRDVEYYDQIVPQGSIMMFLIGAANHDHRQFPPDGDSFDIHRRGRTHISFAAGAHFCLGAALARLEGRIALEELLIRFPEWDIDLSKAVMSPSSTVRGWETMPAIIPT</sequence>
<dbReference type="Pfam" id="PF00067">
    <property type="entry name" value="p450"/>
    <property type="match status" value="1"/>
</dbReference>
<dbReference type="CDD" id="cd11078">
    <property type="entry name" value="CYP130-like"/>
    <property type="match status" value="1"/>
</dbReference>
<protein>
    <submittedName>
        <fullName evidence="8">Cytochrome P450</fullName>
    </submittedName>
</protein>
<dbReference type="PRINTS" id="PR00359">
    <property type="entry name" value="BP450"/>
</dbReference>